<name>A0ABV4JRW1_9BACT</name>
<evidence type="ECO:0000256" key="2">
    <source>
        <dbReference type="ARBA" id="ARBA00015125"/>
    </source>
</evidence>
<evidence type="ECO:0000256" key="3">
    <source>
        <dbReference type="ARBA" id="ARBA00029839"/>
    </source>
</evidence>
<dbReference type="PANTHER" id="PTHR45138:SF9">
    <property type="entry name" value="DIGUANYLATE CYCLASE DGCM-RELATED"/>
    <property type="match status" value="1"/>
</dbReference>
<dbReference type="Pfam" id="PF11563">
    <property type="entry name" value="Protoglobin"/>
    <property type="match status" value="1"/>
</dbReference>
<dbReference type="EMBL" id="JBFSOO010000005">
    <property type="protein sequence ID" value="MEZ6853487.1"/>
    <property type="molecule type" value="Genomic_DNA"/>
</dbReference>
<comment type="caution">
    <text evidence="7">The sequence shown here is derived from an EMBL/GenBank/DDBJ whole genome shotgun (WGS) entry which is preliminary data.</text>
</comment>
<evidence type="ECO:0000313" key="8">
    <source>
        <dbReference type="Proteomes" id="UP001568358"/>
    </source>
</evidence>
<dbReference type="Gene3D" id="1.10.490.10">
    <property type="entry name" value="Globins"/>
    <property type="match status" value="1"/>
</dbReference>
<dbReference type="InterPro" id="IPR009050">
    <property type="entry name" value="Globin-like_sf"/>
</dbReference>
<dbReference type="Proteomes" id="UP001568358">
    <property type="component" value="Unassembled WGS sequence"/>
</dbReference>
<proteinExistence type="predicted"/>
<dbReference type="Gene3D" id="3.30.70.270">
    <property type="match status" value="1"/>
</dbReference>
<evidence type="ECO:0000256" key="1">
    <source>
        <dbReference type="ARBA" id="ARBA00012528"/>
    </source>
</evidence>
<sequence>MKPTDLTLNEQLRITTRELSKRKKAFNISEKSIQTLLEAKPIILAELDDIINDFYKELLNVEGVPEIIGDAESLHRLGNHVKFYIRTLLGGTYDMDYIQSRLRIGMVHKRIGVSPKLYFAAYKIFNKLIRSRLLTLGNTSSCESCLDRTDALENIILFDLALVSDTFILGLVNELNRSKEELEEYAHELERTVAIRTKQLAEQASRDGLTGLYNQRTFFDHLELEISRSHRRGDTFSICYFDLDNFKKANDTHGHKYGDEILINVATAMKQVLRKEDIAARYGGDEFCILFPDTQSGECRTICERLIEDFSKINSMNIVTMSIGLAEFSPETGLDADTLIKMADKAMYSSKKNPGHYITQYSDVVITSPDDEYDPTA</sequence>
<dbReference type="SMART" id="SM00267">
    <property type="entry name" value="GGDEF"/>
    <property type="match status" value="1"/>
</dbReference>
<evidence type="ECO:0000256" key="4">
    <source>
        <dbReference type="ARBA" id="ARBA00034247"/>
    </source>
</evidence>
<evidence type="ECO:0000259" key="6">
    <source>
        <dbReference type="PROSITE" id="PS50887"/>
    </source>
</evidence>
<reference evidence="7 8" key="1">
    <citation type="submission" date="2024-07" db="EMBL/GenBank/DDBJ databases">
        <title>Active virus-host system and metabolic interactions in a Lokiarchaeon culture.</title>
        <authorList>
            <person name="Ponce Toledo R.I."/>
            <person name="Rodrigues Oliveira T."/>
            <person name="Schleper C."/>
        </authorList>
    </citation>
    <scope>NUCLEOTIDE SEQUENCE [LARGE SCALE GENOMIC DNA]</scope>
    <source>
        <strain evidence="7 8">B35</strain>
    </source>
</reference>
<feature type="domain" description="GGDEF" evidence="6">
    <location>
        <begin position="234"/>
        <end position="363"/>
    </location>
</feature>
<keyword evidence="5" id="KW-0175">Coiled coil</keyword>
<comment type="catalytic activity">
    <reaction evidence="4">
        <text>2 GTP = 3',3'-c-di-GMP + 2 diphosphate</text>
        <dbReference type="Rhea" id="RHEA:24898"/>
        <dbReference type="ChEBI" id="CHEBI:33019"/>
        <dbReference type="ChEBI" id="CHEBI:37565"/>
        <dbReference type="ChEBI" id="CHEBI:58805"/>
        <dbReference type="EC" id="2.7.7.65"/>
    </reaction>
</comment>
<dbReference type="SUPFAM" id="SSF55073">
    <property type="entry name" value="Nucleotide cyclase"/>
    <property type="match status" value="1"/>
</dbReference>
<dbReference type="NCBIfam" id="TIGR00254">
    <property type="entry name" value="GGDEF"/>
    <property type="match status" value="1"/>
</dbReference>
<dbReference type="RefSeq" id="WP_371150423.1">
    <property type="nucleotide sequence ID" value="NZ_JBFSOO010000005.1"/>
</dbReference>
<gene>
    <name evidence="7" type="ORF">AB2Z07_08095</name>
</gene>
<accession>A0ABV4JRW1</accession>
<dbReference type="CDD" id="cd01949">
    <property type="entry name" value="GGDEF"/>
    <property type="match status" value="1"/>
</dbReference>
<evidence type="ECO:0000313" key="7">
    <source>
        <dbReference type="EMBL" id="MEZ6853487.1"/>
    </source>
</evidence>
<dbReference type="InterPro" id="IPR050469">
    <property type="entry name" value="Diguanylate_Cyclase"/>
</dbReference>
<dbReference type="InterPro" id="IPR043128">
    <property type="entry name" value="Rev_trsase/Diguanyl_cyclase"/>
</dbReference>
<dbReference type="Pfam" id="PF00990">
    <property type="entry name" value="GGDEF"/>
    <property type="match status" value="1"/>
</dbReference>
<dbReference type="InterPro" id="IPR000160">
    <property type="entry name" value="GGDEF_dom"/>
</dbReference>
<dbReference type="PANTHER" id="PTHR45138">
    <property type="entry name" value="REGULATORY COMPONENTS OF SENSORY TRANSDUCTION SYSTEM"/>
    <property type="match status" value="1"/>
</dbReference>
<dbReference type="EC" id="2.7.7.65" evidence="1"/>
<protein>
    <recommendedName>
        <fullName evidence="2">Diguanylate cyclase DosC</fullName>
        <ecNumber evidence="1">2.7.7.65</ecNumber>
    </recommendedName>
    <alternativeName>
        <fullName evidence="3">Direct oxygen-sensing cyclase</fullName>
    </alternativeName>
</protein>
<dbReference type="InterPro" id="IPR029787">
    <property type="entry name" value="Nucleotide_cyclase"/>
</dbReference>
<dbReference type="InterPro" id="IPR012292">
    <property type="entry name" value="Globin/Proto"/>
</dbReference>
<keyword evidence="8" id="KW-1185">Reference proteome</keyword>
<dbReference type="InterPro" id="IPR044398">
    <property type="entry name" value="Globin-sensor_dom"/>
</dbReference>
<feature type="coiled-coil region" evidence="5">
    <location>
        <begin position="168"/>
        <end position="195"/>
    </location>
</feature>
<evidence type="ECO:0000256" key="5">
    <source>
        <dbReference type="SAM" id="Coils"/>
    </source>
</evidence>
<organism evidence="7 8">
    <name type="scientific">Halodesulfovibrio aestuarii</name>
    <dbReference type="NCBI Taxonomy" id="126333"/>
    <lineage>
        <taxon>Bacteria</taxon>
        <taxon>Pseudomonadati</taxon>
        <taxon>Thermodesulfobacteriota</taxon>
        <taxon>Desulfovibrionia</taxon>
        <taxon>Desulfovibrionales</taxon>
        <taxon>Desulfovibrionaceae</taxon>
        <taxon>Halodesulfovibrio</taxon>
    </lineage>
</organism>
<dbReference type="SUPFAM" id="SSF46458">
    <property type="entry name" value="Globin-like"/>
    <property type="match status" value="1"/>
</dbReference>
<dbReference type="PROSITE" id="PS50887">
    <property type="entry name" value="GGDEF"/>
    <property type="match status" value="1"/>
</dbReference>